<dbReference type="PANTHER" id="PTHR36985">
    <property type="entry name" value="TRANSLOCATION AND ASSEMBLY MODULE SUBUNIT TAMB"/>
    <property type="match status" value="1"/>
</dbReference>
<gene>
    <name evidence="6" type="ORF">OBE_10269</name>
</gene>
<name>K1SVQ0_9ZZZZ</name>
<feature type="domain" description="Translocation and assembly module TamB C-terminal" evidence="5">
    <location>
        <begin position="8"/>
        <end position="115"/>
    </location>
</feature>
<dbReference type="Pfam" id="PF04357">
    <property type="entry name" value="TamB"/>
    <property type="match status" value="1"/>
</dbReference>
<dbReference type="AlphaFoldDB" id="K1SVQ0"/>
<sequence>GSNYMLLEGGGDLSFQYTPQGDMLLTGRYSLMSGEMKYQIPIIPLKTFNIQNGSYVEWTGNIMNPQLNITATERVRASVGEDGKTSRIVGFDVGIALSQSLENLGLAFTFRLPRMRLCKTS</sequence>
<dbReference type="InterPro" id="IPR007452">
    <property type="entry name" value="TamB_C"/>
</dbReference>
<protein>
    <submittedName>
        <fullName evidence="6">Protein containing DUF490</fullName>
    </submittedName>
</protein>
<evidence type="ECO:0000256" key="1">
    <source>
        <dbReference type="ARBA" id="ARBA00004167"/>
    </source>
</evidence>
<reference evidence="6" key="1">
    <citation type="journal article" date="2013" name="Environ. Microbiol.">
        <title>Microbiota from the distal guts of lean and obese adolescents exhibit partial functional redundancy besides clear differences in community structure.</title>
        <authorList>
            <person name="Ferrer M."/>
            <person name="Ruiz A."/>
            <person name="Lanza F."/>
            <person name="Haange S.B."/>
            <person name="Oberbach A."/>
            <person name="Till H."/>
            <person name="Bargiela R."/>
            <person name="Campoy C."/>
            <person name="Segura M.T."/>
            <person name="Richter M."/>
            <person name="von Bergen M."/>
            <person name="Seifert J."/>
            <person name="Suarez A."/>
        </authorList>
    </citation>
    <scope>NUCLEOTIDE SEQUENCE</scope>
</reference>
<proteinExistence type="predicted"/>
<dbReference type="EMBL" id="AJWZ01007074">
    <property type="protein sequence ID" value="EKC57940.1"/>
    <property type="molecule type" value="Genomic_DNA"/>
</dbReference>
<comment type="caution">
    <text evidence="6">The sequence shown here is derived from an EMBL/GenBank/DDBJ whole genome shotgun (WGS) entry which is preliminary data.</text>
</comment>
<keyword evidence="4" id="KW-0472">Membrane</keyword>
<evidence type="ECO:0000259" key="5">
    <source>
        <dbReference type="Pfam" id="PF04357"/>
    </source>
</evidence>
<evidence type="ECO:0000256" key="4">
    <source>
        <dbReference type="ARBA" id="ARBA00023136"/>
    </source>
</evidence>
<dbReference type="GO" id="GO:0005886">
    <property type="term" value="C:plasma membrane"/>
    <property type="evidence" value="ECO:0007669"/>
    <property type="project" value="InterPro"/>
</dbReference>
<dbReference type="PANTHER" id="PTHR36985:SF1">
    <property type="entry name" value="TRANSLOCATION AND ASSEMBLY MODULE SUBUNIT TAMB"/>
    <property type="match status" value="1"/>
</dbReference>
<evidence type="ECO:0000256" key="2">
    <source>
        <dbReference type="ARBA" id="ARBA00022692"/>
    </source>
</evidence>
<keyword evidence="3" id="KW-1133">Transmembrane helix</keyword>
<evidence type="ECO:0000313" key="6">
    <source>
        <dbReference type="EMBL" id="EKC57940.1"/>
    </source>
</evidence>
<keyword evidence="2" id="KW-0812">Transmembrane</keyword>
<evidence type="ECO:0000256" key="3">
    <source>
        <dbReference type="ARBA" id="ARBA00022989"/>
    </source>
</evidence>
<feature type="non-terminal residue" evidence="6">
    <location>
        <position position="1"/>
    </location>
</feature>
<organism evidence="6">
    <name type="scientific">human gut metagenome</name>
    <dbReference type="NCBI Taxonomy" id="408170"/>
    <lineage>
        <taxon>unclassified sequences</taxon>
        <taxon>metagenomes</taxon>
        <taxon>organismal metagenomes</taxon>
    </lineage>
</organism>
<comment type="subcellular location">
    <subcellularLocation>
        <location evidence="1">Membrane</location>
        <topology evidence="1">Single-pass membrane protein</topology>
    </subcellularLocation>
</comment>
<accession>K1SVQ0</accession>
<dbReference type="GO" id="GO:0009306">
    <property type="term" value="P:protein secretion"/>
    <property type="evidence" value="ECO:0007669"/>
    <property type="project" value="InterPro"/>
</dbReference>